<protein>
    <submittedName>
        <fullName evidence="1">Uncharacterized protein</fullName>
    </submittedName>
</protein>
<reference evidence="1 2" key="1">
    <citation type="journal article" date="2018" name="Science">
        <title>The opium poppy genome and morphinan production.</title>
        <authorList>
            <person name="Guo L."/>
            <person name="Winzer T."/>
            <person name="Yang X."/>
            <person name="Li Y."/>
            <person name="Ning Z."/>
            <person name="He Z."/>
            <person name="Teodor R."/>
            <person name="Lu Y."/>
            <person name="Bowser T.A."/>
            <person name="Graham I.A."/>
            <person name="Ye K."/>
        </authorList>
    </citation>
    <scope>NUCLEOTIDE SEQUENCE [LARGE SCALE GENOMIC DNA]</scope>
    <source>
        <strain evidence="2">cv. HN1</strain>
        <tissue evidence="1">Leaves</tissue>
    </source>
</reference>
<proteinExistence type="predicted"/>
<accession>A0A4Y7ITW4</accession>
<dbReference type="Gramene" id="RZC52333">
    <property type="protein sequence ID" value="RZC52333"/>
    <property type="gene ID" value="C5167_020759"/>
</dbReference>
<sequence length="115" mass="12943">MDCLTNVSDGDIVNRSADIAISPLSYYRYRDNFSKSGRLSTTRFTHAILLDQACAHCPRFPNAASRGSSGRVSVPVWLIIRKDHLSIISLVILHSTNCLILSRLIKERFLLKPEK</sequence>
<dbReference type="AlphaFoldDB" id="A0A4Y7ITW4"/>
<evidence type="ECO:0000313" key="2">
    <source>
        <dbReference type="Proteomes" id="UP000316621"/>
    </source>
</evidence>
<keyword evidence="2" id="KW-1185">Reference proteome</keyword>
<name>A0A4Y7ITW4_PAPSO</name>
<gene>
    <name evidence="1" type="ORF">C5167_020759</name>
</gene>
<dbReference type="EMBL" id="CM010716">
    <property type="protein sequence ID" value="RZC52333.1"/>
    <property type="molecule type" value="Genomic_DNA"/>
</dbReference>
<evidence type="ECO:0000313" key="1">
    <source>
        <dbReference type="EMBL" id="RZC52333.1"/>
    </source>
</evidence>
<dbReference type="Proteomes" id="UP000316621">
    <property type="component" value="Chromosome 2"/>
</dbReference>
<organism evidence="1 2">
    <name type="scientific">Papaver somniferum</name>
    <name type="common">Opium poppy</name>
    <dbReference type="NCBI Taxonomy" id="3469"/>
    <lineage>
        <taxon>Eukaryota</taxon>
        <taxon>Viridiplantae</taxon>
        <taxon>Streptophyta</taxon>
        <taxon>Embryophyta</taxon>
        <taxon>Tracheophyta</taxon>
        <taxon>Spermatophyta</taxon>
        <taxon>Magnoliopsida</taxon>
        <taxon>Ranunculales</taxon>
        <taxon>Papaveraceae</taxon>
        <taxon>Papaveroideae</taxon>
        <taxon>Papaver</taxon>
    </lineage>
</organism>